<evidence type="ECO:0000313" key="7">
    <source>
        <dbReference type="Proteomes" id="UP000461730"/>
    </source>
</evidence>
<gene>
    <name evidence="6" type="ORF">GO493_09625</name>
</gene>
<evidence type="ECO:0000256" key="1">
    <source>
        <dbReference type="ARBA" id="ARBA00004141"/>
    </source>
</evidence>
<dbReference type="InterPro" id="IPR036259">
    <property type="entry name" value="MFS_trans_sf"/>
</dbReference>
<dbReference type="Gene3D" id="1.20.1250.20">
    <property type="entry name" value="MFS general substrate transporter like domains"/>
    <property type="match status" value="2"/>
</dbReference>
<proteinExistence type="predicted"/>
<feature type="transmembrane region" description="Helical" evidence="5">
    <location>
        <begin position="161"/>
        <end position="181"/>
    </location>
</feature>
<evidence type="ECO:0000256" key="3">
    <source>
        <dbReference type="ARBA" id="ARBA00022989"/>
    </source>
</evidence>
<feature type="transmembrane region" description="Helical" evidence="5">
    <location>
        <begin position="72"/>
        <end position="91"/>
    </location>
</feature>
<sequence length="382" mass="41201">MDSPRTARISITVFFFLSGFGYATWASRIADLQHRLNLNEAQLGSTLFALPLGLILTLPVTGYLLQRFSSRSIMMVGALAFNVMLGCLGFVTQTWQLVLVLFCFGSSRNLLNISINAQAVAIQALYTRSIITTFHGVWSLAGAAGSGLGWLMVYLNILPDWHFLVVGIFLVIAGTLAYPTSLHQKPAPQGNARKFILPDRHLLKFGLISFAVMACEGTMIDWTIVYFNKAVRAPESIINAGYVAYMAAMAAGRFAGDKVVHKLGIATMIKYSGLLVFCGLMLSALLPYTITAGLGFMMTGVGVSCVVPLVFSMAGKTKSMSSSSAVAAISTVGYMGFLIVPPVVGYIAQVAGLRWAFGLMAGFGLLIVNMILRAQKEEHNHI</sequence>
<dbReference type="PANTHER" id="PTHR23514">
    <property type="entry name" value="BYPASS OF STOP CODON PROTEIN 6"/>
    <property type="match status" value="1"/>
</dbReference>
<dbReference type="InterPro" id="IPR051788">
    <property type="entry name" value="MFS_Transporter"/>
</dbReference>
<dbReference type="EMBL" id="WRXN01000003">
    <property type="protein sequence ID" value="MVT08517.1"/>
    <property type="molecule type" value="Genomic_DNA"/>
</dbReference>
<comment type="subcellular location">
    <subcellularLocation>
        <location evidence="1">Membrane</location>
        <topology evidence="1">Multi-pass membrane protein</topology>
    </subcellularLocation>
</comment>
<keyword evidence="3 5" id="KW-1133">Transmembrane helix</keyword>
<reference evidence="6 7" key="1">
    <citation type="submission" date="2019-12" db="EMBL/GenBank/DDBJ databases">
        <title>Chitinophaga sp. strain ysch24 (GDMCC 1.1355), whole genome shotgun sequence.</title>
        <authorList>
            <person name="Zhang X."/>
        </authorList>
    </citation>
    <scope>NUCLEOTIDE SEQUENCE [LARGE SCALE GENOMIC DNA]</scope>
    <source>
        <strain evidence="7">ysch24</strain>
    </source>
</reference>
<dbReference type="Proteomes" id="UP000461730">
    <property type="component" value="Unassembled WGS sequence"/>
</dbReference>
<feature type="transmembrane region" description="Helical" evidence="5">
    <location>
        <begin position="202"/>
        <end position="225"/>
    </location>
</feature>
<dbReference type="SUPFAM" id="SSF103473">
    <property type="entry name" value="MFS general substrate transporter"/>
    <property type="match status" value="1"/>
</dbReference>
<accession>A0A7K1U2D1</accession>
<feature type="transmembrane region" description="Helical" evidence="5">
    <location>
        <begin position="136"/>
        <end position="155"/>
    </location>
</feature>
<comment type="caution">
    <text evidence="6">The sequence shown here is derived from an EMBL/GenBank/DDBJ whole genome shotgun (WGS) entry which is preliminary data.</text>
</comment>
<feature type="transmembrane region" description="Helical" evidence="5">
    <location>
        <begin position="237"/>
        <end position="256"/>
    </location>
</feature>
<dbReference type="GO" id="GO:0016020">
    <property type="term" value="C:membrane"/>
    <property type="evidence" value="ECO:0007669"/>
    <property type="project" value="UniProtKB-SubCell"/>
</dbReference>
<evidence type="ECO:0000313" key="6">
    <source>
        <dbReference type="EMBL" id="MVT08517.1"/>
    </source>
</evidence>
<feature type="transmembrane region" description="Helical" evidence="5">
    <location>
        <begin position="268"/>
        <end position="288"/>
    </location>
</feature>
<evidence type="ECO:0000256" key="2">
    <source>
        <dbReference type="ARBA" id="ARBA00022692"/>
    </source>
</evidence>
<feature type="transmembrane region" description="Helical" evidence="5">
    <location>
        <begin position="7"/>
        <end position="25"/>
    </location>
</feature>
<feature type="transmembrane region" description="Helical" evidence="5">
    <location>
        <begin position="294"/>
        <end position="314"/>
    </location>
</feature>
<feature type="transmembrane region" description="Helical" evidence="5">
    <location>
        <begin position="353"/>
        <end position="372"/>
    </location>
</feature>
<feature type="transmembrane region" description="Helical" evidence="5">
    <location>
        <begin position="326"/>
        <end position="347"/>
    </location>
</feature>
<dbReference type="CDD" id="cd17393">
    <property type="entry name" value="MFS_MosC_like"/>
    <property type="match status" value="1"/>
</dbReference>
<name>A0A7K1U2D1_9BACT</name>
<dbReference type="AlphaFoldDB" id="A0A7K1U2D1"/>
<feature type="transmembrane region" description="Helical" evidence="5">
    <location>
        <begin position="45"/>
        <end position="65"/>
    </location>
</feature>
<dbReference type="InterPro" id="IPR011701">
    <property type="entry name" value="MFS"/>
</dbReference>
<keyword evidence="2 5" id="KW-0812">Transmembrane</keyword>
<evidence type="ECO:0000256" key="4">
    <source>
        <dbReference type="ARBA" id="ARBA00023136"/>
    </source>
</evidence>
<protein>
    <submittedName>
        <fullName evidence="6">MFS transporter</fullName>
    </submittedName>
</protein>
<organism evidence="6 7">
    <name type="scientific">Chitinophaga tropicalis</name>
    <dbReference type="NCBI Taxonomy" id="2683588"/>
    <lineage>
        <taxon>Bacteria</taxon>
        <taxon>Pseudomonadati</taxon>
        <taxon>Bacteroidota</taxon>
        <taxon>Chitinophagia</taxon>
        <taxon>Chitinophagales</taxon>
        <taxon>Chitinophagaceae</taxon>
        <taxon>Chitinophaga</taxon>
    </lineage>
</organism>
<keyword evidence="4 5" id="KW-0472">Membrane</keyword>
<dbReference type="RefSeq" id="WP_157305938.1">
    <property type="nucleotide sequence ID" value="NZ_WRXN01000003.1"/>
</dbReference>
<dbReference type="Pfam" id="PF07690">
    <property type="entry name" value="MFS_1"/>
    <property type="match status" value="1"/>
</dbReference>
<dbReference type="PANTHER" id="PTHR23514:SF13">
    <property type="entry name" value="INNER MEMBRANE PROTEIN YBJJ"/>
    <property type="match status" value="1"/>
</dbReference>
<dbReference type="GO" id="GO:0022857">
    <property type="term" value="F:transmembrane transporter activity"/>
    <property type="evidence" value="ECO:0007669"/>
    <property type="project" value="InterPro"/>
</dbReference>
<keyword evidence="7" id="KW-1185">Reference proteome</keyword>
<evidence type="ECO:0000256" key="5">
    <source>
        <dbReference type="SAM" id="Phobius"/>
    </source>
</evidence>